<accession>A0A383DTD7</accession>
<gene>
    <name evidence="1" type="ORF">METZ01_LOCUS500641</name>
</gene>
<evidence type="ECO:0008006" key="2">
    <source>
        <dbReference type="Google" id="ProtNLM"/>
    </source>
</evidence>
<name>A0A383DTD7_9ZZZZ</name>
<reference evidence="1" key="1">
    <citation type="submission" date="2018-05" db="EMBL/GenBank/DDBJ databases">
        <authorList>
            <person name="Lanie J.A."/>
            <person name="Ng W.-L."/>
            <person name="Kazmierczak K.M."/>
            <person name="Andrzejewski T.M."/>
            <person name="Davidsen T.M."/>
            <person name="Wayne K.J."/>
            <person name="Tettelin H."/>
            <person name="Glass J.I."/>
            <person name="Rusch D."/>
            <person name="Podicherti R."/>
            <person name="Tsui H.-C.T."/>
            <person name="Winkler M.E."/>
        </authorList>
    </citation>
    <scope>NUCLEOTIDE SEQUENCE</scope>
</reference>
<dbReference type="AlphaFoldDB" id="A0A383DTD7"/>
<evidence type="ECO:0000313" key="1">
    <source>
        <dbReference type="EMBL" id="SVE47787.1"/>
    </source>
</evidence>
<proteinExistence type="predicted"/>
<protein>
    <recommendedName>
        <fullName evidence="2">ABM domain-containing protein</fullName>
    </recommendedName>
</protein>
<organism evidence="1">
    <name type="scientific">marine metagenome</name>
    <dbReference type="NCBI Taxonomy" id="408172"/>
    <lineage>
        <taxon>unclassified sequences</taxon>
        <taxon>metagenomes</taxon>
        <taxon>ecological metagenomes</taxon>
    </lineage>
</organism>
<sequence>MKMYATVEITKGWETWNKMAEEMNPEMESEGMKFIFKGCEMDEKRLHLIIEVESMEKAKEFSIRPDIVARRVEAGAVVESTVMMPLKD</sequence>
<dbReference type="EMBL" id="UINC01220047">
    <property type="protein sequence ID" value="SVE47787.1"/>
    <property type="molecule type" value="Genomic_DNA"/>
</dbReference>